<keyword evidence="2" id="KW-1185">Reference proteome</keyword>
<gene>
    <name evidence="1" type="ORF">ARMGADRAFT_930529</name>
</gene>
<name>A0A2H3DFS4_ARMGA</name>
<evidence type="ECO:0000313" key="1">
    <source>
        <dbReference type="EMBL" id="PBK92654.1"/>
    </source>
</evidence>
<accession>A0A2H3DFS4</accession>
<sequence>MSLTLGHFANHWDTTFMSREDIASMGKPYLNAQFLNAADALGLILYYLGSEFYSNSVLILSHYPLLHGTFGSIDGLSLPAQEFDPKIENATNT</sequence>
<organism evidence="1 2">
    <name type="scientific">Armillaria gallica</name>
    <name type="common">Bulbous honey fungus</name>
    <name type="synonym">Armillaria bulbosa</name>
    <dbReference type="NCBI Taxonomy" id="47427"/>
    <lineage>
        <taxon>Eukaryota</taxon>
        <taxon>Fungi</taxon>
        <taxon>Dikarya</taxon>
        <taxon>Basidiomycota</taxon>
        <taxon>Agaricomycotina</taxon>
        <taxon>Agaricomycetes</taxon>
        <taxon>Agaricomycetidae</taxon>
        <taxon>Agaricales</taxon>
        <taxon>Marasmiineae</taxon>
        <taxon>Physalacriaceae</taxon>
        <taxon>Armillaria</taxon>
    </lineage>
</organism>
<dbReference type="Proteomes" id="UP000217790">
    <property type="component" value="Unassembled WGS sequence"/>
</dbReference>
<reference evidence="2" key="1">
    <citation type="journal article" date="2017" name="Nat. Ecol. Evol.">
        <title>Genome expansion and lineage-specific genetic innovations in the forest pathogenic fungi Armillaria.</title>
        <authorList>
            <person name="Sipos G."/>
            <person name="Prasanna A.N."/>
            <person name="Walter M.C."/>
            <person name="O'Connor E."/>
            <person name="Balint B."/>
            <person name="Krizsan K."/>
            <person name="Kiss B."/>
            <person name="Hess J."/>
            <person name="Varga T."/>
            <person name="Slot J."/>
            <person name="Riley R."/>
            <person name="Boka B."/>
            <person name="Rigling D."/>
            <person name="Barry K."/>
            <person name="Lee J."/>
            <person name="Mihaltcheva S."/>
            <person name="LaButti K."/>
            <person name="Lipzen A."/>
            <person name="Waldron R."/>
            <person name="Moloney N.M."/>
            <person name="Sperisen C."/>
            <person name="Kredics L."/>
            <person name="Vagvoelgyi C."/>
            <person name="Patrignani A."/>
            <person name="Fitzpatrick D."/>
            <person name="Nagy I."/>
            <person name="Doyle S."/>
            <person name="Anderson J.B."/>
            <person name="Grigoriev I.V."/>
            <person name="Gueldener U."/>
            <person name="Muensterkoetter M."/>
            <person name="Nagy L.G."/>
        </authorList>
    </citation>
    <scope>NUCLEOTIDE SEQUENCE [LARGE SCALE GENOMIC DNA]</scope>
    <source>
        <strain evidence="2">Ar21-2</strain>
    </source>
</reference>
<evidence type="ECO:0000313" key="2">
    <source>
        <dbReference type="Proteomes" id="UP000217790"/>
    </source>
</evidence>
<protein>
    <submittedName>
        <fullName evidence="1">Uncharacterized protein</fullName>
    </submittedName>
</protein>
<dbReference type="InParanoid" id="A0A2H3DFS4"/>
<dbReference type="EMBL" id="KZ293658">
    <property type="protein sequence ID" value="PBK92654.1"/>
    <property type="molecule type" value="Genomic_DNA"/>
</dbReference>
<dbReference type="AlphaFoldDB" id="A0A2H3DFS4"/>
<proteinExistence type="predicted"/>